<dbReference type="PANTHER" id="PTHR47739">
    <property type="entry name" value="TRNA1(VAL) (ADENINE(37)-N6)-METHYLTRANSFERASE"/>
    <property type="match status" value="1"/>
</dbReference>
<dbReference type="SUPFAM" id="SSF53335">
    <property type="entry name" value="S-adenosyl-L-methionine-dependent methyltransferases"/>
    <property type="match status" value="1"/>
</dbReference>
<proteinExistence type="inferred from homology"/>
<accession>H1HPB2</accession>
<evidence type="ECO:0000256" key="4">
    <source>
        <dbReference type="ARBA" id="ARBA00022691"/>
    </source>
</evidence>
<evidence type="ECO:0000256" key="1">
    <source>
        <dbReference type="ARBA" id="ARBA00022490"/>
    </source>
</evidence>
<dbReference type="AlphaFoldDB" id="H1HPB2"/>
<dbReference type="EMBL" id="AGEK01000034">
    <property type="protein sequence ID" value="EHO68044.1"/>
    <property type="molecule type" value="Genomic_DNA"/>
</dbReference>
<evidence type="ECO:0000313" key="9">
    <source>
        <dbReference type="Proteomes" id="UP000003167"/>
    </source>
</evidence>
<dbReference type="Proteomes" id="UP000003167">
    <property type="component" value="Unassembled WGS sequence"/>
</dbReference>
<dbReference type="GO" id="GO:0005737">
    <property type="term" value="C:cytoplasm"/>
    <property type="evidence" value="ECO:0007669"/>
    <property type="project" value="UniProtKB-SubCell"/>
</dbReference>
<evidence type="ECO:0000313" key="8">
    <source>
        <dbReference type="EMBL" id="EHO68044.1"/>
    </source>
</evidence>
<dbReference type="InterPro" id="IPR002052">
    <property type="entry name" value="DNA_methylase_N6_adenine_CS"/>
</dbReference>
<dbReference type="OrthoDB" id="5383291at2"/>
<reference evidence="8 9" key="1">
    <citation type="submission" date="2011-12" db="EMBL/GenBank/DDBJ databases">
        <title>The Genome Sequence of Prevotella maculosa OT 289.</title>
        <authorList>
            <consortium name="The Broad Institute Genome Sequencing Platform"/>
            <person name="Earl A."/>
            <person name="Ward D."/>
            <person name="Feldgarden M."/>
            <person name="Gevers D."/>
            <person name="Izard J."/>
            <person name="Blanton J.M."/>
            <person name="Mathney J."/>
            <person name="Tanner A.C."/>
            <person name="Dewhirst F.E."/>
            <person name="Young S.K."/>
            <person name="Zeng Q."/>
            <person name="Gargeya S."/>
            <person name="Fitzgerald M."/>
            <person name="Haas B."/>
            <person name="Abouelleil A."/>
            <person name="Alvarado L."/>
            <person name="Arachchi H.M."/>
            <person name="Berlin A."/>
            <person name="Chapman S.B."/>
            <person name="Gearin G."/>
            <person name="Goldberg J."/>
            <person name="Griggs A."/>
            <person name="Gujja S."/>
            <person name="Hansen M."/>
            <person name="Heiman D."/>
            <person name="Howarth C."/>
            <person name="Larimer J."/>
            <person name="Lui A."/>
            <person name="MacDonald P.J.P."/>
            <person name="McCowen C."/>
            <person name="Montmayeur A."/>
            <person name="Murphy C."/>
            <person name="Neiman D."/>
            <person name="Pearson M."/>
            <person name="Priest M."/>
            <person name="Roberts A."/>
            <person name="Saif S."/>
            <person name="Shea T."/>
            <person name="Sisk P."/>
            <person name="Stolte C."/>
            <person name="Sykes S."/>
            <person name="Wortman J."/>
            <person name="Nusbaum C."/>
            <person name="Birren B."/>
        </authorList>
    </citation>
    <scope>NUCLEOTIDE SEQUENCE [LARGE SCALE GENOMIC DNA]</scope>
    <source>
        <strain evidence="8 9">OT 289</strain>
    </source>
</reference>
<feature type="domain" description="Methyltransferase small" evidence="7">
    <location>
        <begin position="37"/>
        <end position="131"/>
    </location>
</feature>
<dbReference type="GO" id="GO:0003676">
    <property type="term" value="F:nucleic acid binding"/>
    <property type="evidence" value="ECO:0007669"/>
    <property type="project" value="InterPro"/>
</dbReference>
<dbReference type="GO" id="GO:0032259">
    <property type="term" value="P:methylation"/>
    <property type="evidence" value="ECO:0007669"/>
    <property type="project" value="UniProtKB-KW"/>
</dbReference>
<dbReference type="InterPro" id="IPR007848">
    <property type="entry name" value="Small_mtfrase_dom"/>
</dbReference>
<dbReference type="GO" id="GO:0008033">
    <property type="term" value="P:tRNA processing"/>
    <property type="evidence" value="ECO:0007669"/>
    <property type="project" value="UniProtKB-UniRule"/>
</dbReference>
<organism evidence="8 9">
    <name type="scientific">Segatella maculosa OT 289</name>
    <dbReference type="NCBI Taxonomy" id="999422"/>
    <lineage>
        <taxon>Bacteria</taxon>
        <taxon>Pseudomonadati</taxon>
        <taxon>Bacteroidota</taxon>
        <taxon>Bacteroidia</taxon>
        <taxon>Bacteroidales</taxon>
        <taxon>Prevotellaceae</taxon>
        <taxon>Segatella</taxon>
    </lineage>
</organism>
<dbReference type="PANTHER" id="PTHR47739:SF1">
    <property type="entry name" value="TRNA1(VAL) (ADENINE(37)-N6)-METHYLTRANSFERASE"/>
    <property type="match status" value="1"/>
</dbReference>
<dbReference type="CDD" id="cd02440">
    <property type="entry name" value="AdoMet_MTases"/>
    <property type="match status" value="1"/>
</dbReference>
<protein>
    <recommendedName>
        <fullName evidence="6">tRNA1(Val) (adenine(37)-N6)-methyltransferase</fullName>
        <ecNumber evidence="6">2.1.1.223</ecNumber>
    </recommendedName>
    <alternativeName>
        <fullName evidence="6">tRNA m6A37 methyltransferase</fullName>
    </alternativeName>
</protein>
<dbReference type="HAMAP" id="MF_01872">
    <property type="entry name" value="tRNA_methyltr_YfiC"/>
    <property type="match status" value="1"/>
</dbReference>
<dbReference type="Gene3D" id="3.40.50.150">
    <property type="entry name" value="Vaccinia Virus protein VP39"/>
    <property type="match status" value="1"/>
</dbReference>
<evidence type="ECO:0000256" key="5">
    <source>
        <dbReference type="ARBA" id="ARBA00022694"/>
    </source>
</evidence>
<evidence type="ECO:0000259" key="7">
    <source>
        <dbReference type="Pfam" id="PF05175"/>
    </source>
</evidence>
<dbReference type="InterPro" id="IPR029063">
    <property type="entry name" value="SAM-dependent_MTases_sf"/>
</dbReference>
<name>H1HPB2_9BACT</name>
<comment type="subcellular location">
    <subcellularLocation>
        <location evidence="6">Cytoplasm</location>
    </subcellularLocation>
</comment>
<dbReference type="HOGENOM" id="CLU_061983_0_0_10"/>
<comment type="catalytic activity">
    <reaction evidence="6">
        <text>adenosine(37) in tRNA1(Val) + S-adenosyl-L-methionine = N(6)-methyladenosine(37) in tRNA1(Val) + S-adenosyl-L-homocysteine + H(+)</text>
        <dbReference type="Rhea" id="RHEA:43160"/>
        <dbReference type="Rhea" id="RHEA-COMP:10369"/>
        <dbReference type="Rhea" id="RHEA-COMP:10370"/>
        <dbReference type="ChEBI" id="CHEBI:15378"/>
        <dbReference type="ChEBI" id="CHEBI:57856"/>
        <dbReference type="ChEBI" id="CHEBI:59789"/>
        <dbReference type="ChEBI" id="CHEBI:74411"/>
        <dbReference type="ChEBI" id="CHEBI:74449"/>
        <dbReference type="EC" id="2.1.1.223"/>
    </reaction>
</comment>
<keyword evidence="3 6" id="KW-0808">Transferase</keyword>
<evidence type="ECO:0000256" key="6">
    <source>
        <dbReference type="HAMAP-Rule" id="MF_01872"/>
    </source>
</evidence>
<evidence type="ECO:0000256" key="3">
    <source>
        <dbReference type="ARBA" id="ARBA00022679"/>
    </source>
</evidence>
<dbReference type="GO" id="GO:0016430">
    <property type="term" value="F:tRNA (adenine-N6)-methyltransferase activity"/>
    <property type="evidence" value="ECO:0007669"/>
    <property type="project" value="UniProtKB-UniRule"/>
</dbReference>
<dbReference type="STRING" id="999422.HMPREF9944_02006"/>
<sequence>MMGNNVFIFKEFAVKQDACAMKVGTDGVLLGAWARGGSRVLDIGTGTGLIALMMAQRFPKAEIEAIDIAEAACLQAKENVANSVFARRVRVVQAALQQYVGPEGFDCIVSNPPFFVDSLHNPDALRSMARHTSTLSYRELFAGVGRLLAPEGRFSAIIPADCRSRFMAEATLFGFSLSRICGIRTVEHRPVKRYLLEFRPEFCPEPEAETVDLMANGERSAWYQGLTADFYL</sequence>
<dbReference type="PROSITE" id="PS00092">
    <property type="entry name" value="N6_MTASE"/>
    <property type="match status" value="1"/>
</dbReference>
<keyword evidence="4 6" id="KW-0949">S-adenosyl-L-methionine</keyword>
<dbReference type="InterPro" id="IPR022882">
    <property type="entry name" value="tRNA_adenine-N6_MeTrfase"/>
</dbReference>
<gene>
    <name evidence="8" type="ORF">HMPREF9944_02006</name>
</gene>
<comment type="function">
    <text evidence="6">Specifically methylates the adenine in position 37 of tRNA(1)(Val) (anticodon cmo5UAC).</text>
</comment>
<keyword evidence="1 6" id="KW-0963">Cytoplasm</keyword>
<comment type="caution">
    <text evidence="8">The sequence shown here is derived from an EMBL/GenBank/DDBJ whole genome shotgun (WGS) entry which is preliminary data.</text>
</comment>
<dbReference type="EC" id="2.1.1.223" evidence="6"/>
<dbReference type="Pfam" id="PF05175">
    <property type="entry name" value="MTS"/>
    <property type="match status" value="1"/>
</dbReference>
<keyword evidence="9" id="KW-1185">Reference proteome</keyword>
<evidence type="ECO:0000256" key="2">
    <source>
        <dbReference type="ARBA" id="ARBA00022603"/>
    </source>
</evidence>
<keyword evidence="5 6" id="KW-0819">tRNA processing</keyword>
<keyword evidence="2 6" id="KW-0489">Methyltransferase</keyword>
<dbReference type="PATRIC" id="fig|999422.3.peg.2111"/>
<dbReference type="InterPro" id="IPR050210">
    <property type="entry name" value="tRNA_Adenine-N(6)_MTase"/>
</dbReference>
<comment type="similarity">
    <text evidence="6">Belongs to the methyltransferase superfamily. tRNA (adenine-N(6)-)-methyltransferase family.</text>
</comment>